<evidence type="ECO:0000256" key="3">
    <source>
        <dbReference type="ARBA" id="ARBA00070941"/>
    </source>
</evidence>
<dbReference type="SUPFAM" id="SSF118116">
    <property type="entry name" value="DNA mismatch repair protein MutL"/>
    <property type="match status" value="1"/>
</dbReference>
<dbReference type="InterPro" id="IPR014762">
    <property type="entry name" value="DNA_mismatch_repair_CS"/>
</dbReference>
<evidence type="ECO:0000313" key="8">
    <source>
        <dbReference type="Proteomes" id="UP001175353"/>
    </source>
</evidence>
<dbReference type="FunFam" id="3.30.230.10:FF:000120">
    <property type="entry name" value="Mismatch repair endonuclease PMS2"/>
    <property type="match status" value="1"/>
</dbReference>
<dbReference type="InterPro" id="IPR002099">
    <property type="entry name" value="MutL/Mlh/PMS"/>
</dbReference>
<dbReference type="FunFam" id="3.30.1370.100:FF:000001">
    <property type="entry name" value="Mismatch repair endonuclease pms1, putative"/>
    <property type="match status" value="1"/>
</dbReference>
<feature type="region of interest" description="Disordered" evidence="4">
    <location>
        <begin position="1517"/>
        <end position="1672"/>
    </location>
</feature>
<evidence type="ECO:0000313" key="7">
    <source>
        <dbReference type="EMBL" id="KAK0999652.1"/>
    </source>
</evidence>
<sequence length="1672" mass="182827">MATIKAIEGRSVHQIQSGQVIVDLNSVVKELVENSLDAGATSIEVRFKNQGLDSVEVQDNGKGIAPEDFDTVALKHHTSKLSSYEDLTSLDTFGFRGEALSSLCALSKFQVLTARVEDGAVGKKLEFEVSGKLRSTGVASAQKGTTVTVDELFYNLPVRRKELEKNIKREYGKVLSLLYAYACISVGVRFSVSNQMPKGKKVAAFSTKSNTTTKENIVSVFGSKTLLALTKLDLHLDIEPSQGPNTQGARNWATQATDRSMEVQIQGHVSRPVFGEGRQAPDRQMFFVNSRPCQLPQVSKAINEVYKSFNVTQSPFIFANLIMDTNAYDVNVSPDKRTIMLHDQTALLESLKTALTEMFEQTNHTVPQSTLPNRKLPAYQPLKVVKRESTEDVSQTEDDVEPDGDAVALFVPDAVSFAMSATRNVMDASNEEVPSLLNGWLGRDAEPRRDAQAARKRSDDLPRDKQKLVEHMRKQSYVSVTNDGDLGTERSAAKAVRHGDAMPIPPDATGVQESDEGFHGATEGFIVAALKRDTTPDPMSTYYGDLFSQRPVQPIPSMKPANGSADHEDQLSDDESSHGAADLTTLALKTPGIEAIGQSTQKGTPGAVQSAFDRMRPKRTSPQTAEVTVGDRTTTTTFGSTTMYKKRRVHVPETSRAIADYGVSPLVTRGLRSFAAPDSQMGIDSSDMPARVDRKADSSESESDSVDGAAPDMLPNSNRLQRIIVDDDDERTSDPLDELMPDAADDDEDDEDYLDERETRMREDERVARLIQDAEEAAARPTDGNLRRASQALKNGGNRKESTLQLTRVLSTNAAEIALRAETLHQNMKIFLDSVSGVDSAVIKDELDDDNAESKLSLTVTKADFERMTIIGQFNMGFILAIRPAVGEADQDELFIIDQHAADEKYNYERLQRTVTIQSQRLVRPKVLELTAVEEEVVLNNSDALKANGFEIDATLDLVDDDESSSRSLRLLTLPISGEKTFEMSDLDELLHLLSEAPTGGSEIPRPKKVQKILAMRACRSSIMVGRTLAVRQMQKVVTHMGEMEKPWNCPHGRPTMRHLAGLGAWNGWQEGDVLDGDEAEDSGAQVGRRTDWKAWLAECLILSISIITALGITILENPLIQAWLEEQRRKIAELLRSLSEDLDPESRRLAEAFAFEGKTPATHAGLEREASGSQDALAAATGRALAGSSSTVRRIAVSGPNDPDEAEERRRKGREYLARRNQQMMELQEKRKAAKNDETGTPSTPTSFDAIVDEEGKLKGTESKDGTITLLDKELPSPPTIEPVPETVQEEMREVERHLAQPLLAGESSSGLSGFHIGSTLANPFSDDFALDRSETPKPPVPAKVEIHREILETPAMPGSFNAQATEPEAEDPVVNHDELSYEEQLAIALSLSEAESSANGATVRQGRPEDQDAELKAAIEASLRDMDDQQAAHAIAHAEPVTPQPRTMQLEPLVDLTPPSPRIASVSPEAHRDWNAVFDYQALPAQDFSALRDPSVSEDSDELYRITPELTRARLASFDAQQQSPPLVTPGNDLVHDTAESQPMSLQPQPGMEASFYSAPSSASPRPDNRPSDPHAANATQQGARSSTAQGFESDSNSEEFASLSRSASRAPSQAHSEVSDIEVVDLEEDSDVDMLSEEGNGVLTPDSWTEVGSRDGESDAGDIERHSPA</sequence>
<feature type="region of interest" description="Disordered" evidence="4">
    <location>
        <begin position="677"/>
        <end position="761"/>
    </location>
</feature>
<feature type="compositionally biased region" description="Basic and acidic residues" evidence="4">
    <location>
        <begin position="443"/>
        <end position="465"/>
    </location>
</feature>
<keyword evidence="7" id="KW-0547">Nucleotide-binding</keyword>
<dbReference type="InterPro" id="IPR036890">
    <property type="entry name" value="HATPase_C_sf"/>
</dbReference>
<feature type="compositionally biased region" description="Basic and acidic residues" evidence="4">
    <location>
        <begin position="1655"/>
        <end position="1672"/>
    </location>
</feature>
<accession>A0AAN6KTX8</accession>
<dbReference type="Gene3D" id="3.30.1540.20">
    <property type="entry name" value="MutL, C-terminal domain, dimerisation subdomain"/>
    <property type="match status" value="1"/>
</dbReference>
<dbReference type="SMART" id="SM00853">
    <property type="entry name" value="MutL_C"/>
    <property type="match status" value="1"/>
</dbReference>
<feature type="compositionally biased region" description="Low complexity" evidence="4">
    <location>
        <begin position="624"/>
        <end position="634"/>
    </location>
</feature>
<dbReference type="SUPFAM" id="SSF55874">
    <property type="entry name" value="ATPase domain of HSP90 chaperone/DNA topoisomerase II/histidine kinase"/>
    <property type="match status" value="1"/>
</dbReference>
<dbReference type="GO" id="GO:0005524">
    <property type="term" value="F:ATP binding"/>
    <property type="evidence" value="ECO:0007669"/>
    <property type="project" value="UniProtKB-KW"/>
</dbReference>
<dbReference type="InterPro" id="IPR042121">
    <property type="entry name" value="MutL_C_regsub"/>
</dbReference>
<dbReference type="Pfam" id="PF01119">
    <property type="entry name" value="DNA_mis_repair"/>
    <property type="match status" value="1"/>
</dbReference>
<keyword evidence="8" id="KW-1185">Reference proteome</keyword>
<feature type="compositionally biased region" description="Basic and acidic residues" evidence="4">
    <location>
        <begin position="1255"/>
        <end position="1276"/>
    </location>
</feature>
<feature type="region of interest" description="Disordered" evidence="4">
    <location>
        <begin position="1161"/>
        <end position="1212"/>
    </location>
</feature>
<evidence type="ECO:0000256" key="4">
    <source>
        <dbReference type="SAM" id="MobiDB-lite"/>
    </source>
</evidence>
<dbReference type="Proteomes" id="UP001175353">
    <property type="component" value="Unassembled WGS sequence"/>
</dbReference>
<dbReference type="CDD" id="cd03484">
    <property type="entry name" value="MutL_Trans_hPMS_2_like"/>
    <property type="match status" value="1"/>
</dbReference>
<dbReference type="Pfam" id="PF08676">
    <property type="entry name" value="MutL_C"/>
    <property type="match status" value="1"/>
</dbReference>
<feature type="compositionally biased region" description="Polar residues" evidence="4">
    <location>
        <begin position="1580"/>
        <end position="1597"/>
    </location>
</feature>
<dbReference type="Pfam" id="PF13589">
    <property type="entry name" value="HATPase_c_3"/>
    <property type="match status" value="1"/>
</dbReference>
<feature type="region of interest" description="Disordered" evidence="4">
    <location>
        <begin position="551"/>
        <end position="579"/>
    </location>
</feature>
<dbReference type="Gene3D" id="3.30.1370.100">
    <property type="entry name" value="MutL, C-terminal domain, regulatory subdomain"/>
    <property type="match status" value="1"/>
</dbReference>
<feature type="compositionally biased region" description="Basic and acidic residues" evidence="4">
    <location>
        <begin position="1229"/>
        <end position="1239"/>
    </location>
</feature>
<dbReference type="InterPro" id="IPR014721">
    <property type="entry name" value="Ribsml_uS5_D2-typ_fold_subgr"/>
</dbReference>
<dbReference type="PROSITE" id="PS00058">
    <property type="entry name" value="DNA_MISMATCH_REPAIR_1"/>
    <property type="match status" value="1"/>
</dbReference>
<dbReference type="InterPro" id="IPR042120">
    <property type="entry name" value="MutL_C_dimsub"/>
</dbReference>
<dbReference type="SUPFAM" id="SSF54211">
    <property type="entry name" value="Ribosomal protein S5 domain 2-like"/>
    <property type="match status" value="1"/>
</dbReference>
<feature type="domain" description="MutL C-terminal dimerisation" evidence="5">
    <location>
        <begin position="870"/>
        <end position="1029"/>
    </location>
</feature>
<dbReference type="Gene3D" id="3.30.230.10">
    <property type="match status" value="1"/>
</dbReference>
<keyword evidence="7" id="KW-0067">ATP-binding</keyword>
<feature type="region of interest" description="Disordered" evidence="4">
    <location>
        <begin position="441"/>
        <end position="465"/>
    </location>
</feature>
<evidence type="ECO:0000259" key="5">
    <source>
        <dbReference type="SMART" id="SM00853"/>
    </source>
</evidence>
<dbReference type="FunFam" id="3.30.565.10:FF:000014">
    <property type="entry name" value="Mismatch repair endonuclease pms1, putative"/>
    <property type="match status" value="1"/>
</dbReference>
<organism evidence="7 8">
    <name type="scientific">Friedmanniomyces endolithicus</name>
    <dbReference type="NCBI Taxonomy" id="329885"/>
    <lineage>
        <taxon>Eukaryota</taxon>
        <taxon>Fungi</taxon>
        <taxon>Dikarya</taxon>
        <taxon>Ascomycota</taxon>
        <taxon>Pezizomycotina</taxon>
        <taxon>Dothideomycetes</taxon>
        <taxon>Dothideomycetidae</taxon>
        <taxon>Mycosphaerellales</taxon>
        <taxon>Teratosphaeriaceae</taxon>
        <taxon>Friedmanniomyces</taxon>
    </lineage>
</organism>
<dbReference type="PANTHER" id="PTHR10073:SF52">
    <property type="entry name" value="MISMATCH REPAIR ENDONUCLEASE PMS2"/>
    <property type="match status" value="1"/>
</dbReference>
<dbReference type="GO" id="GO:0016887">
    <property type="term" value="F:ATP hydrolysis activity"/>
    <property type="evidence" value="ECO:0007669"/>
    <property type="project" value="InterPro"/>
</dbReference>
<dbReference type="Gene3D" id="6.10.140.100">
    <property type="match status" value="1"/>
</dbReference>
<dbReference type="InterPro" id="IPR020568">
    <property type="entry name" value="Ribosomal_Su5_D2-typ_SF"/>
</dbReference>
<comment type="caution">
    <text evidence="7">The sequence shown here is derived from an EMBL/GenBank/DDBJ whole genome shotgun (WGS) entry which is preliminary data.</text>
</comment>
<dbReference type="SMART" id="SM01340">
    <property type="entry name" value="DNA_mis_repair"/>
    <property type="match status" value="1"/>
</dbReference>
<dbReference type="InterPro" id="IPR038973">
    <property type="entry name" value="MutL/Mlh/Pms-like"/>
</dbReference>
<reference evidence="7" key="1">
    <citation type="submission" date="2023-06" db="EMBL/GenBank/DDBJ databases">
        <title>Black Yeasts Isolated from many extreme environments.</title>
        <authorList>
            <person name="Coleine C."/>
            <person name="Stajich J.E."/>
            <person name="Selbmann L."/>
        </authorList>
    </citation>
    <scope>NUCLEOTIDE SEQUENCE</scope>
    <source>
        <strain evidence="7">CCFEE 5200</strain>
    </source>
</reference>
<protein>
    <recommendedName>
        <fullName evidence="3">DNA mismatch repair protein PMS1</fullName>
    </recommendedName>
</protein>
<dbReference type="InterPro" id="IPR037198">
    <property type="entry name" value="MutL_C_sf"/>
</dbReference>
<evidence type="ECO:0000259" key="6">
    <source>
        <dbReference type="SMART" id="SM01340"/>
    </source>
</evidence>
<dbReference type="InterPro" id="IPR013507">
    <property type="entry name" value="DNA_mismatch_S5_2-like"/>
</dbReference>
<feature type="domain" description="DNA mismatch repair protein S5" evidence="6">
    <location>
        <begin position="217"/>
        <end position="360"/>
    </location>
</feature>
<gene>
    <name evidence="7" type="primary">PMS1_3</name>
    <name evidence="7" type="ORF">LTR91_005934</name>
</gene>
<evidence type="ECO:0000256" key="1">
    <source>
        <dbReference type="ARBA" id="ARBA00006082"/>
    </source>
</evidence>
<proteinExistence type="inferred from homology"/>
<dbReference type="GO" id="GO:0030983">
    <property type="term" value="F:mismatched DNA binding"/>
    <property type="evidence" value="ECO:0007669"/>
    <property type="project" value="InterPro"/>
</dbReference>
<dbReference type="NCBIfam" id="TIGR00585">
    <property type="entry name" value="mutl"/>
    <property type="match status" value="1"/>
</dbReference>
<dbReference type="CDD" id="cd16926">
    <property type="entry name" value="HATPase_MutL-MLH-PMS-like"/>
    <property type="match status" value="1"/>
</dbReference>
<dbReference type="EMBL" id="JAUJLE010000039">
    <property type="protein sequence ID" value="KAK0999652.1"/>
    <property type="molecule type" value="Genomic_DNA"/>
</dbReference>
<keyword evidence="2" id="KW-0227">DNA damage</keyword>
<comment type="similarity">
    <text evidence="1">Belongs to the DNA mismatch repair MutL/HexB family.</text>
</comment>
<dbReference type="PANTHER" id="PTHR10073">
    <property type="entry name" value="DNA MISMATCH REPAIR PROTEIN MLH, PMS, MUTL"/>
    <property type="match status" value="1"/>
</dbReference>
<feature type="region of interest" description="Disordered" evidence="4">
    <location>
        <begin position="595"/>
        <end position="634"/>
    </location>
</feature>
<feature type="compositionally biased region" description="Low complexity" evidence="4">
    <location>
        <begin position="1177"/>
        <end position="1192"/>
    </location>
</feature>
<dbReference type="InterPro" id="IPR014790">
    <property type="entry name" value="MutL_C"/>
</dbReference>
<name>A0AAN6KTX8_9PEZI</name>
<feature type="region of interest" description="Disordered" evidence="4">
    <location>
        <begin position="1394"/>
        <end position="1414"/>
    </location>
</feature>
<dbReference type="GO" id="GO:0000710">
    <property type="term" value="P:meiotic mismatch repair"/>
    <property type="evidence" value="ECO:0007669"/>
    <property type="project" value="UniProtKB-ARBA"/>
</dbReference>
<dbReference type="GO" id="GO:0032389">
    <property type="term" value="C:MutLalpha complex"/>
    <property type="evidence" value="ECO:0007669"/>
    <property type="project" value="TreeGrafter"/>
</dbReference>
<feature type="compositionally biased region" description="Acidic residues" evidence="4">
    <location>
        <begin position="726"/>
        <end position="755"/>
    </location>
</feature>
<evidence type="ECO:0000256" key="2">
    <source>
        <dbReference type="ARBA" id="ARBA00022763"/>
    </source>
</evidence>
<dbReference type="GO" id="GO:0140664">
    <property type="term" value="F:ATP-dependent DNA damage sensor activity"/>
    <property type="evidence" value="ECO:0007669"/>
    <property type="project" value="InterPro"/>
</dbReference>
<feature type="compositionally biased region" description="Acidic residues" evidence="4">
    <location>
        <begin position="1622"/>
        <end position="1639"/>
    </location>
</feature>
<feature type="compositionally biased region" description="Low complexity" evidence="4">
    <location>
        <begin position="1601"/>
        <end position="1619"/>
    </location>
</feature>
<feature type="region of interest" description="Disordered" evidence="4">
    <location>
        <begin position="1229"/>
        <end position="1284"/>
    </location>
</feature>
<dbReference type="Gene3D" id="3.30.565.10">
    <property type="entry name" value="Histidine kinase-like ATPase, C-terminal domain"/>
    <property type="match status" value="1"/>
</dbReference>